<dbReference type="InterPro" id="IPR050832">
    <property type="entry name" value="Bact_Acetyltransf"/>
</dbReference>
<evidence type="ECO:0000313" key="4">
    <source>
        <dbReference type="EMBL" id="MBB6464384.1"/>
    </source>
</evidence>
<protein>
    <submittedName>
        <fullName evidence="4">Acetyltransferase</fullName>
        <ecNumber evidence="4">2.3.1.-</ecNumber>
    </submittedName>
</protein>
<organism evidence="4 5">
    <name type="scientific">Aminobacter carboxidus</name>
    <dbReference type="NCBI Taxonomy" id="376165"/>
    <lineage>
        <taxon>Bacteria</taxon>
        <taxon>Pseudomonadati</taxon>
        <taxon>Pseudomonadota</taxon>
        <taxon>Alphaproteobacteria</taxon>
        <taxon>Hyphomicrobiales</taxon>
        <taxon>Phyllobacteriaceae</taxon>
        <taxon>Aminobacter</taxon>
    </lineage>
</organism>
<dbReference type="InterPro" id="IPR016181">
    <property type="entry name" value="Acyl_CoA_acyltransferase"/>
</dbReference>
<name>A0A8E1WAG9_9HYPH</name>
<dbReference type="CDD" id="cd04301">
    <property type="entry name" value="NAT_SF"/>
    <property type="match status" value="1"/>
</dbReference>
<dbReference type="EC" id="2.3.1.-" evidence="4"/>
<dbReference type="Pfam" id="PF00583">
    <property type="entry name" value="Acetyltransf_1"/>
    <property type="match status" value="1"/>
</dbReference>
<reference evidence="4 5" key="1">
    <citation type="submission" date="2020-08" db="EMBL/GenBank/DDBJ databases">
        <title>Genomic Encyclopedia of Type Strains, Phase IV (KMG-IV): sequencing the most valuable type-strain genomes for metagenomic binning, comparative biology and taxonomic classification.</title>
        <authorList>
            <person name="Goeker M."/>
        </authorList>
    </citation>
    <scope>NUCLEOTIDE SEQUENCE [LARGE SCALE GENOMIC DNA]</scope>
    <source>
        <strain evidence="4 5">DSM 17454</strain>
    </source>
</reference>
<accession>A0A8E1WAG9</accession>
<dbReference type="PROSITE" id="PS51186">
    <property type="entry name" value="GNAT"/>
    <property type="match status" value="1"/>
</dbReference>
<evidence type="ECO:0000256" key="1">
    <source>
        <dbReference type="ARBA" id="ARBA00022679"/>
    </source>
</evidence>
<feature type="domain" description="N-acetyltransferase" evidence="3">
    <location>
        <begin position="5"/>
        <end position="152"/>
    </location>
</feature>
<dbReference type="PANTHER" id="PTHR43877:SF2">
    <property type="entry name" value="AMINOALKYLPHOSPHONATE N-ACETYLTRANSFERASE-RELATED"/>
    <property type="match status" value="1"/>
</dbReference>
<dbReference type="RefSeq" id="WP_184766984.1">
    <property type="nucleotide sequence ID" value="NZ_JACHGI010000001.1"/>
</dbReference>
<gene>
    <name evidence="4" type="ORF">HNQ96_000231</name>
</gene>
<dbReference type="GO" id="GO:0016747">
    <property type="term" value="F:acyltransferase activity, transferring groups other than amino-acyl groups"/>
    <property type="evidence" value="ECO:0007669"/>
    <property type="project" value="InterPro"/>
</dbReference>
<dbReference type="Gene3D" id="3.40.630.30">
    <property type="match status" value="1"/>
</dbReference>
<evidence type="ECO:0000256" key="2">
    <source>
        <dbReference type="ARBA" id="ARBA00023315"/>
    </source>
</evidence>
<dbReference type="EMBL" id="JACHGI010000001">
    <property type="protein sequence ID" value="MBB6464384.1"/>
    <property type="molecule type" value="Genomic_DNA"/>
</dbReference>
<dbReference type="PANTHER" id="PTHR43877">
    <property type="entry name" value="AMINOALKYLPHOSPHONATE N-ACETYLTRANSFERASE-RELATED-RELATED"/>
    <property type="match status" value="1"/>
</dbReference>
<dbReference type="AlphaFoldDB" id="A0A8E1WAG9"/>
<comment type="caution">
    <text evidence="4">The sequence shown here is derived from an EMBL/GenBank/DDBJ whole genome shotgun (WGS) entry which is preliminary data.</text>
</comment>
<dbReference type="Proteomes" id="UP000532373">
    <property type="component" value="Unassembled WGS sequence"/>
</dbReference>
<sequence>MQFRIALEDPATPDVIALLEAGDAYGASLYPAESNHFLPLDALRGPNVCFVVARDRHGAALATGAIALAGDFAELKRMWVVPDARGKGISTAVLADLEARALDAGHSLLRLETGIDNHEALALYERKGFVRRGPFGCYREDPLSVFMEKHLGDVATAV</sequence>
<keyword evidence="2 4" id="KW-0012">Acyltransferase</keyword>
<evidence type="ECO:0000313" key="5">
    <source>
        <dbReference type="Proteomes" id="UP000532373"/>
    </source>
</evidence>
<dbReference type="InterPro" id="IPR000182">
    <property type="entry name" value="GNAT_dom"/>
</dbReference>
<proteinExistence type="predicted"/>
<dbReference type="SUPFAM" id="SSF55729">
    <property type="entry name" value="Acyl-CoA N-acyltransferases (Nat)"/>
    <property type="match status" value="1"/>
</dbReference>
<evidence type="ECO:0000259" key="3">
    <source>
        <dbReference type="PROSITE" id="PS51186"/>
    </source>
</evidence>
<keyword evidence="1 4" id="KW-0808">Transferase</keyword>